<comment type="function">
    <text evidence="8">Essential component of the vacuolar proton pump (V-ATPase), a multimeric enzyme that catalyzes the translocation of protons across the membranes. Required for assembly and activity of the V-ATPase.</text>
</comment>
<keyword evidence="8" id="KW-0375">Hydrogen ion transport</keyword>
<dbReference type="EMBL" id="QGKY02000094">
    <property type="protein sequence ID" value="KAF2601474.1"/>
    <property type="molecule type" value="Genomic_DNA"/>
</dbReference>
<keyword evidence="5" id="KW-1133">Transmembrane helix</keyword>
<evidence type="ECO:0000256" key="8">
    <source>
        <dbReference type="RuleBase" id="RU361189"/>
    </source>
</evidence>
<dbReference type="GO" id="GO:0046961">
    <property type="term" value="F:proton-transporting ATPase activity, rotational mechanism"/>
    <property type="evidence" value="ECO:0007669"/>
    <property type="project" value="InterPro"/>
</dbReference>
<comment type="caution">
    <text evidence="9">The sequence shown here is derived from an EMBL/GenBank/DDBJ whole genome shotgun (WGS) entry which is preliminary data.</text>
</comment>
<gene>
    <name evidence="9" type="ORF">F2Q70_00027622</name>
</gene>
<evidence type="ECO:0000256" key="2">
    <source>
        <dbReference type="ARBA" id="ARBA00009904"/>
    </source>
</evidence>
<keyword evidence="7" id="KW-0472">Membrane</keyword>
<comment type="subcellular location">
    <subcellularLocation>
        <location evidence="1">Membrane</location>
        <topology evidence="1">Multi-pass membrane protein</topology>
    </subcellularLocation>
</comment>
<evidence type="ECO:0000256" key="3">
    <source>
        <dbReference type="ARBA" id="ARBA00022448"/>
    </source>
</evidence>
<organism evidence="9">
    <name type="scientific">Brassica cretica</name>
    <name type="common">Mustard</name>
    <dbReference type="NCBI Taxonomy" id="69181"/>
    <lineage>
        <taxon>Eukaryota</taxon>
        <taxon>Viridiplantae</taxon>
        <taxon>Streptophyta</taxon>
        <taxon>Embryophyta</taxon>
        <taxon>Tracheophyta</taxon>
        <taxon>Spermatophyta</taxon>
        <taxon>Magnoliopsida</taxon>
        <taxon>eudicotyledons</taxon>
        <taxon>Gunneridae</taxon>
        <taxon>Pentapetalae</taxon>
        <taxon>rosids</taxon>
        <taxon>malvids</taxon>
        <taxon>Brassicales</taxon>
        <taxon>Brassicaceae</taxon>
        <taxon>Brassiceae</taxon>
        <taxon>Brassica</taxon>
    </lineage>
</organism>
<keyword evidence="6 8" id="KW-0406">Ion transport</keyword>
<evidence type="ECO:0000256" key="1">
    <source>
        <dbReference type="ARBA" id="ARBA00004141"/>
    </source>
</evidence>
<reference evidence="9" key="1">
    <citation type="submission" date="2019-12" db="EMBL/GenBank/DDBJ databases">
        <title>Genome sequencing and annotation of Brassica cretica.</title>
        <authorList>
            <person name="Studholme D.J."/>
            <person name="Sarris P.F."/>
        </authorList>
    </citation>
    <scope>NUCLEOTIDE SEQUENCE</scope>
    <source>
        <strain evidence="9">PFS-102/07</strain>
        <tissue evidence="9">Leaf</tissue>
    </source>
</reference>
<evidence type="ECO:0000313" key="9">
    <source>
        <dbReference type="EMBL" id="KAF2601474.1"/>
    </source>
</evidence>
<dbReference type="GO" id="GO:0051117">
    <property type="term" value="F:ATPase binding"/>
    <property type="evidence" value="ECO:0007669"/>
    <property type="project" value="TreeGrafter"/>
</dbReference>
<protein>
    <recommendedName>
        <fullName evidence="8">V-type proton ATPase subunit a</fullName>
    </recommendedName>
</protein>
<accession>A0A8S9L2C1</accession>
<proteinExistence type="inferred from homology"/>
<dbReference type="GO" id="GO:0007035">
    <property type="term" value="P:vacuolar acidification"/>
    <property type="evidence" value="ECO:0007669"/>
    <property type="project" value="TreeGrafter"/>
</dbReference>
<dbReference type="GO" id="GO:0016471">
    <property type="term" value="C:vacuolar proton-transporting V-type ATPase complex"/>
    <property type="evidence" value="ECO:0007669"/>
    <property type="project" value="TreeGrafter"/>
</dbReference>
<dbReference type="Pfam" id="PF01496">
    <property type="entry name" value="V_ATPase_I"/>
    <property type="match status" value="2"/>
</dbReference>
<comment type="similarity">
    <text evidence="2 8">Belongs to the V-ATPase 116 kDa subunit family.</text>
</comment>
<dbReference type="GO" id="GO:0033179">
    <property type="term" value="C:proton-transporting V-type ATPase, V0 domain"/>
    <property type="evidence" value="ECO:0007669"/>
    <property type="project" value="InterPro"/>
</dbReference>
<keyword evidence="3 8" id="KW-0813">Transport</keyword>
<evidence type="ECO:0000256" key="4">
    <source>
        <dbReference type="ARBA" id="ARBA00022692"/>
    </source>
</evidence>
<dbReference type="PANTHER" id="PTHR11629:SF104">
    <property type="entry name" value="V-TYPE PROTON ATPASE SUBUNIT A"/>
    <property type="match status" value="1"/>
</dbReference>
<evidence type="ECO:0000256" key="6">
    <source>
        <dbReference type="ARBA" id="ARBA00023065"/>
    </source>
</evidence>
<dbReference type="InterPro" id="IPR002490">
    <property type="entry name" value="V-ATPase_116kDa_su"/>
</dbReference>
<dbReference type="PANTHER" id="PTHR11629">
    <property type="entry name" value="VACUOLAR PROTON ATPASES"/>
    <property type="match status" value="1"/>
</dbReference>
<dbReference type="AlphaFoldDB" id="A0A8S9L2C1"/>
<sequence length="329" mass="36597">MAEIGGGGGGGCCPPMDLMRSEPMQLVQVIVPMESAHLTVSYLGDLGLVQFKDLNSDKSPFQRTYAAQIKRCGEMARKLRFFKDQMSKAGVSPKEFLGNDVDIDLDDVSRKAGEFFASAHRSATAQQSEIESQQQVGEDALEAPLLQEEKSVDPTKQVKLGFLTGLVPREKSMVFERILFRATRGNIFIRQSVIEESVVDPNSGEKAEKNVFVVFYSGERAKSKILKICEAFGANRYPFSEDLSKQAQMMTEVTGRLAELKTTISAGLDHRKILLETIGDKFEQWNLKVRKEKAIYHTLNMLSLDVTKKCLVGEGWSPVFATPEVSNSR</sequence>
<evidence type="ECO:0000256" key="5">
    <source>
        <dbReference type="ARBA" id="ARBA00022989"/>
    </source>
</evidence>
<name>A0A8S9L2C1_BRACR</name>
<evidence type="ECO:0000256" key="7">
    <source>
        <dbReference type="ARBA" id="ARBA00023136"/>
    </source>
</evidence>
<keyword evidence="4" id="KW-0812">Transmembrane</keyword>